<dbReference type="EMBL" id="BKCJ011792208">
    <property type="protein sequence ID" value="GFD53264.1"/>
    <property type="molecule type" value="Genomic_DNA"/>
</dbReference>
<feature type="non-terminal residue" evidence="2">
    <location>
        <position position="88"/>
    </location>
</feature>
<comment type="caution">
    <text evidence="2">The sequence shown here is derived from an EMBL/GenBank/DDBJ whole genome shotgun (WGS) entry which is preliminary data.</text>
</comment>
<gene>
    <name evidence="2" type="ORF">Tci_925233</name>
</gene>
<feature type="compositionally biased region" description="Acidic residues" evidence="1">
    <location>
        <begin position="1"/>
        <end position="10"/>
    </location>
</feature>
<evidence type="ECO:0000256" key="1">
    <source>
        <dbReference type="SAM" id="MobiDB-lite"/>
    </source>
</evidence>
<reference evidence="2" key="1">
    <citation type="journal article" date="2019" name="Sci. Rep.">
        <title>Draft genome of Tanacetum cinerariifolium, the natural source of mosquito coil.</title>
        <authorList>
            <person name="Yamashiro T."/>
            <person name="Shiraishi A."/>
            <person name="Satake H."/>
            <person name="Nakayama K."/>
        </authorList>
    </citation>
    <scope>NUCLEOTIDE SEQUENCE</scope>
</reference>
<sequence length="88" mass="9998">EGESDAEDNNEETRDGENFDPIPRTPENNEDEGDGEEDQGLNVNEEEHVEVEEEDELYRDVNINQGRGLQETLEVKDTHVTLTPINSD</sequence>
<accession>A0A699X995</accession>
<organism evidence="2">
    <name type="scientific">Tanacetum cinerariifolium</name>
    <name type="common">Dalmatian daisy</name>
    <name type="synonym">Chrysanthemum cinerariifolium</name>
    <dbReference type="NCBI Taxonomy" id="118510"/>
    <lineage>
        <taxon>Eukaryota</taxon>
        <taxon>Viridiplantae</taxon>
        <taxon>Streptophyta</taxon>
        <taxon>Embryophyta</taxon>
        <taxon>Tracheophyta</taxon>
        <taxon>Spermatophyta</taxon>
        <taxon>Magnoliopsida</taxon>
        <taxon>eudicotyledons</taxon>
        <taxon>Gunneridae</taxon>
        <taxon>Pentapetalae</taxon>
        <taxon>asterids</taxon>
        <taxon>campanulids</taxon>
        <taxon>Asterales</taxon>
        <taxon>Asteraceae</taxon>
        <taxon>Asteroideae</taxon>
        <taxon>Anthemideae</taxon>
        <taxon>Anthemidinae</taxon>
        <taxon>Tanacetum</taxon>
    </lineage>
</organism>
<feature type="region of interest" description="Disordered" evidence="1">
    <location>
        <begin position="1"/>
        <end position="55"/>
    </location>
</feature>
<feature type="non-terminal residue" evidence="2">
    <location>
        <position position="1"/>
    </location>
</feature>
<name>A0A699X995_TANCI</name>
<feature type="compositionally biased region" description="Acidic residues" evidence="1">
    <location>
        <begin position="28"/>
        <end position="39"/>
    </location>
</feature>
<dbReference type="AlphaFoldDB" id="A0A699X995"/>
<proteinExistence type="predicted"/>
<evidence type="ECO:0000313" key="2">
    <source>
        <dbReference type="EMBL" id="GFD53264.1"/>
    </source>
</evidence>
<protein>
    <submittedName>
        <fullName evidence="2">Uncharacterized protein</fullName>
    </submittedName>
</protein>